<dbReference type="InterPro" id="IPR028250">
    <property type="entry name" value="DsbDN"/>
</dbReference>
<comment type="subcellular location">
    <subcellularLocation>
        <location evidence="1">Membrane</location>
        <topology evidence="1">Multi-pass membrane protein</topology>
    </subcellularLocation>
</comment>
<feature type="domain" description="Thiol:disulfide interchange protein DsbD N-terminal" evidence="11">
    <location>
        <begin position="42"/>
        <end position="146"/>
    </location>
</feature>
<evidence type="ECO:0000313" key="13">
    <source>
        <dbReference type="Proteomes" id="UP001198571"/>
    </source>
</evidence>
<gene>
    <name evidence="12" type="primary">dsbD</name>
    <name evidence="12" type="ORF">H0485_11875</name>
</gene>
<feature type="transmembrane region" description="Helical" evidence="8">
    <location>
        <begin position="360"/>
        <end position="386"/>
    </location>
</feature>
<dbReference type="Proteomes" id="UP001198571">
    <property type="component" value="Unassembled WGS sequence"/>
</dbReference>
<dbReference type="SUPFAM" id="SSF74863">
    <property type="entry name" value="Thiol:disulfide interchange protein DsbD, N-terminal domain (DsbD-alpha)"/>
    <property type="match status" value="1"/>
</dbReference>
<feature type="signal peptide" evidence="9">
    <location>
        <begin position="1"/>
        <end position="31"/>
    </location>
</feature>
<dbReference type="PANTHER" id="PTHR32234">
    <property type="entry name" value="THIOL:DISULFIDE INTERCHANGE PROTEIN DSBD"/>
    <property type="match status" value="1"/>
</dbReference>
<reference evidence="12 13" key="1">
    <citation type="submission" date="2020-07" db="EMBL/GenBank/DDBJ databases">
        <title>Pseudogemmobacter sp. nov., isolated from poultry manure in Taiwan.</title>
        <authorList>
            <person name="Lin S.-Y."/>
            <person name="Tang Y.-S."/>
            <person name="Young C.-C."/>
        </authorList>
    </citation>
    <scope>NUCLEOTIDE SEQUENCE [LARGE SCALE GENOMIC DNA]</scope>
    <source>
        <strain evidence="12 13">CC-YST710</strain>
    </source>
</reference>
<evidence type="ECO:0000256" key="8">
    <source>
        <dbReference type="SAM" id="Phobius"/>
    </source>
</evidence>
<dbReference type="Pfam" id="PF11412">
    <property type="entry name" value="DsbD_N"/>
    <property type="match status" value="1"/>
</dbReference>
<dbReference type="Pfam" id="PF02683">
    <property type="entry name" value="DsbD_TM"/>
    <property type="match status" value="1"/>
</dbReference>
<evidence type="ECO:0000313" key="12">
    <source>
        <dbReference type="EMBL" id="MCB5410691.1"/>
    </source>
</evidence>
<evidence type="ECO:0000256" key="5">
    <source>
        <dbReference type="ARBA" id="ARBA00023136"/>
    </source>
</evidence>
<dbReference type="EMBL" id="JACDXX010000010">
    <property type="protein sequence ID" value="MCB5410691.1"/>
    <property type="molecule type" value="Genomic_DNA"/>
</dbReference>
<keyword evidence="3" id="KW-0201">Cytochrome c-type biogenesis</keyword>
<feature type="region of interest" description="Disordered" evidence="7">
    <location>
        <begin position="159"/>
        <end position="185"/>
    </location>
</feature>
<accession>A0ABS8CMS6</accession>
<dbReference type="NCBIfam" id="NF001419">
    <property type="entry name" value="PRK00293.1"/>
    <property type="match status" value="1"/>
</dbReference>
<dbReference type="PROSITE" id="PS00194">
    <property type="entry name" value="THIOREDOXIN_1"/>
    <property type="match status" value="1"/>
</dbReference>
<keyword evidence="6" id="KW-0676">Redox-active center</keyword>
<feature type="transmembrane region" description="Helical" evidence="8">
    <location>
        <begin position="460"/>
        <end position="478"/>
    </location>
</feature>
<feature type="transmembrane region" description="Helical" evidence="8">
    <location>
        <begin position="398"/>
        <end position="415"/>
    </location>
</feature>
<evidence type="ECO:0000256" key="6">
    <source>
        <dbReference type="ARBA" id="ARBA00023284"/>
    </source>
</evidence>
<dbReference type="GO" id="GO:0047134">
    <property type="term" value="F:protein-disulfide reductase [NAD(P)H] activity"/>
    <property type="evidence" value="ECO:0007669"/>
    <property type="project" value="UniProtKB-EC"/>
</dbReference>
<dbReference type="RefSeq" id="WP_226935816.1">
    <property type="nucleotide sequence ID" value="NZ_JACDXX010000010.1"/>
</dbReference>
<keyword evidence="12" id="KW-0560">Oxidoreductase</keyword>
<evidence type="ECO:0000259" key="11">
    <source>
        <dbReference type="Pfam" id="PF11412"/>
    </source>
</evidence>
<dbReference type="Gene3D" id="3.40.30.10">
    <property type="entry name" value="Glutaredoxin"/>
    <property type="match status" value="1"/>
</dbReference>
<feature type="transmembrane region" description="Helical" evidence="8">
    <location>
        <begin position="325"/>
        <end position="354"/>
    </location>
</feature>
<dbReference type="InterPro" id="IPR036249">
    <property type="entry name" value="Thioredoxin-like_sf"/>
</dbReference>
<dbReference type="EC" id="1.8.1.8" evidence="12"/>
<dbReference type="InterPro" id="IPR003834">
    <property type="entry name" value="Cyt_c_assmbl_TM_dom"/>
</dbReference>
<organism evidence="12 13">
    <name type="scientific">Pseudogemmobacter faecipullorum</name>
    <dbReference type="NCBI Taxonomy" id="2755041"/>
    <lineage>
        <taxon>Bacteria</taxon>
        <taxon>Pseudomonadati</taxon>
        <taxon>Pseudomonadota</taxon>
        <taxon>Alphaproteobacteria</taxon>
        <taxon>Rhodobacterales</taxon>
        <taxon>Paracoccaceae</taxon>
        <taxon>Pseudogemmobacter</taxon>
    </lineage>
</organism>
<dbReference type="InterPro" id="IPR036929">
    <property type="entry name" value="DsbDN_sf"/>
</dbReference>
<name>A0ABS8CMS6_9RHOB</name>
<keyword evidence="2 8" id="KW-0812">Transmembrane</keyword>
<dbReference type="SUPFAM" id="SSF52833">
    <property type="entry name" value="Thioredoxin-like"/>
    <property type="match status" value="1"/>
</dbReference>
<feature type="transmembrane region" description="Helical" evidence="8">
    <location>
        <begin position="421"/>
        <end position="439"/>
    </location>
</feature>
<sequence length="625" mass="64159">MIDRPRSRTRPLPHLVMLLLLSLLSMAPALAQNFSFPARTGQPLDPEAAFRIEVLDSAGGRISLGWQIEPGYYLYRDYIRAETAAGQALTVETFPGQQKDDPTFGPVEVYYNAASAILPRAGGEIRVIWQGCQEDGICYAPVTSSLTLPVLAEASPGAAQLPGPGGATPRTDLQPEPQPRPQPGLQLAGDQGLLAALAGRGGVALVLLGFFGFGLMLALTPCVFPMVPILAGMLARQGEALTPARGAALSGAYVLAMASAFALMGAVAGWSGQNLQILLQSPAAIATVIVLFIALALSSFGLFSLQLPSGLTARLSSGQRGRGSLGGAAVLGFTSALIVGPCVTAPLAGALLYIAQTGDLALGAAALFMLGLGQGVPLFLAGTFGARILPKAGPWMEAMRRIFGVVFLGMAIWLFERLMPGPGILALWAVLLAGSAIFLGAPDRPDPGAGPGQRLRQTGAVMMLFTAGLLGFGAALGSSDPLRPLAPLLAAASRPGAEAGTGAAPGLAFTTVTTAEGLSAALAGNQGKAMIYLTADWCVTCKGIERSILPDPVATTALRDLRLIKADVSQTGAGANALMQMIGAAGPPTMIFLDPENRETPGSRLIGAIAAEDIRNSVAMIGAAR</sequence>
<proteinExistence type="predicted"/>
<dbReference type="InterPro" id="IPR017937">
    <property type="entry name" value="Thioredoxin_CS"/>
</dbReference>
<evidence type="ECO:0000256" key="4">
    <source>
        <dbReference type="ARBA" id="ARBA00022989"/>
    </source>
</evidence>
<keyword evidence="9" id="KW-0732">Signal</keyword>
<feature type="domain" description="Cytochrome C biogenesis protein transmembrane" evidence="10">
    <location>
        <begin position="204"/>
        <end position="418"/>
    </location>
</feature>
<evidence type="ECO:0000256" key="9">
    <source>
        <dbReference type="SAM" id="SignalP"/>
    </source>
</evidence>
<dbReference type="PANTHER" id="PTHR32234:SF0">
    <property type="entry name" value="THIOL:DISULFIDE INTERCHANGE PROTEIN DSBD"/>
    <property type="match status" value="1"/>
</dbReference>
<evidence type="ECO:0000256" key="7">
    <source>
        <dbReference type="SAM" id="MobiDB-lite"/>
    </source>
</evidence>
<keyword evidence="13" id="KW-1185">Reference proteome</keyword>
<evidence type="ECO:0000259" key="10">
    <source>
        <dbReference type="Pfam" id="PF02683"/>
    </source>
</evidence>
<feature type="transmembrane region" description="Helical" evidence="8">
    <location>
        <begin position="202"/>
        <end position="235"/>
    </location>
</feature>
<keyword evidence="4 8" id="KW-1133">Transmembrane helix</keyword>
<feature type="chain" id="PRO_5046823647" evidence="9">
    <location>
        <begin position="32"/>
        <end position="625"/>
    </location>
</feature>
<evidence type="ECO:0000256" key="3">
    <source>
        <dbReference type="ARBA" id="ARBA00022748"/>
    </source>
</evidence>
<keyword evidence="5 8" id="KW-0472">Membrane</keyword>
<evidence type="ECO:0000256" key="1">
    <source>
        <dbReference type="ARBA" id="ARBA00004141"/>
    </source>
</evidence>
<feature type="transmembrane region" description="Helical" evidence="8">
    <location>
        <begin position="283"/>
        <end position="305"/>
    </location>
</feature>
<evidence type="ECO:0000256" key="2">
    <source>
        <dbReference type="ARBA" id="ARBA00022692"/>
    </source>
</evidence>
<protein>
    <submittedName>
        <fullName evidence="12">Protein-disulfide reductase DsbD</fullName>
        <ecNumber evidence="12">1.8.1.8</ecNumber>
    </submittedName>
</protein>
<dbReference type="Gene3D" id="2.60.40.1250">
    <property type="entry name" value="Thiol:disulfide interchange protein DsbD, N-terminal domain"/>
    <property type="match status" value="1"/>
</dbReference>
<comment type="caution">
    <text evidence="12">The sequence shown here is derived from an EMBL/GenBank/DDBJ whole genome shotgun (WGS) entry which is preliminary data.</text>
</comment>
<feature type="transmembrane region" description="Helical" evidence="8">
    <location>
        <begin position="247"/>
        <end position="271"/>
    </location>
</feature>